<feature type="transmembrane region" description="Helical" evidence="1">
    <location>
        <begin position="113"/>
        <end position="135"/>
    </location>
</feature>
<comment type="caution">
    <text evidence="2">The sequence shown here is derived from an EMBL/GenBank/DDBJ whole genome shotgun (WGS) entry which is preliminary data.</text>
</comment>
<feature type="transmembrane region" description="Helical" evidence="1">
    <location>
        <begin position="158"/>
        <end position="181"/>
    </location>
</feature>
<dbReference type="Proteomes" id="UP000430345">
    <property type="component" value="Unassembled WGS sequence"/>
</dbReference>
<dbReference type="AlphaFoldDB" id="A0A6I1MGS4"/>
<proteinExistence type="predicted"/>
<keyword evidence="1" id="KW-0472">Membrane</keyword>
<evidence type="ECO:0000313" key="3">
    <source>
        <dbReference type="Proteomes" id="UP000430345"/>
    </source>
</evidence>
<sequence>MNIFIRVIQSLTSQNAIGWIIIALILGLLILGIAINLKISTYYLNLFKKFKVFSKNKKEEEFEKKNTGSDEIENIIKDFEISAKKGTENINTEVIIQKHLKSSIVKWQGWIKILPSFFIALGLLGTFLGLTLAIFDTKMALNSIDSMSNFTLALQDPISSMASAFWTSIAGVISSIILNSLNVRLENDKSNFEDLLEDYLDNKIYADHANTFNKIFEEFNVTVKETMLTLTVEMSELFKNGVEELVNKINSNSIDLTKSAEALQGYTVEFEKLVGSLDTTITKFEIPVDKFNVSIENFEVISGELNNKFTESFGEFISKVENLQDNFSVLSNSIDSNKETMEGMGIAISEEAESLRECYRAFEASLEEVRWMNEVQTKEFLNQISLVNKGYENFSEGFESFKESLKTMEVSIAKGFAGVVQGELNTLSKDFTEDLEDVLQSIRNSTEELAGSIIIVGELVKATNELVAVTTFNNGEVEGVIRYEG</sequence>
<keyword evidence="3" id="KW-1185">Reference proteome</keyword>
<keyword evidence="1" id="KW-0812">Transmembrane</keyword>
<evidence type="ECO:0000256" key="1">
    <source>
        <dbReference type="SAM" id="Phobius"/>
    </source>
</evidence>
<accession>A0A6I1MGS4</accession>
<evidence type="ECO:0008006" key="4">
    <source>
        <dbReference type="Google" id="ProtNLM"/>
    </source>
</evidence>
<dbReference type="EMBL" id="WHJC01000019">
    <property type="protein sequence ID" value="MPQ42736.1"/>
    <property type="molecule type" value="Genomic_DNA"/>
</dbReference>
<organism evidence="2 3">
    <name type="scientific">Clostridium tarantellae</name>
    <dbReference type="NCBI Taxonomy" id="39493"/>
    <lineage>
        <taxon>Bacteria</taxon>
        <taxon>Bacillati</taxon>
        <taxon>Bacillota</taxon>
        <taxon>Clostridia</taxon>
        <taxon>Eubacteriales</taxon>
        <taxon>Clostridiaceae</taxon>
        <taxon>Clostridium</taxon>
    </lineage>
</organism>
<protein>
    <recommendedName>
        <fullName evidence="4">MotA/TolQ/ExbB proton channel domain-containing protein</fullName>
    </recommendedName>
</protein>
<dbReference type="RefSeq" id="WP_152887630.1">
    <property type="nucleotide sequence ID" value="NZ_WHJC01000019.1"/>
</dbReference>
<keyword evidence="1" id="KW-1133">Transmembrane helix</keyword>
<dbReference type="OrthoDB" id="1904273at2"/>
<gene>
    <name evidence="2" type="ORF">GBZ86_03075</name>
</gene>
<feature type="transmembrane region" description="Helical" evidence="1">
    <location>
        <begin position="16"/>
        <end position="39"/>
    </location>
</feature>
<name>A0A6I1MGS4_9CLOT</name>
<reference evidence="2 3" key="1">
    <citation type="submission" date="2019-10" db="EMBL/GenBank/DDBJ databases">
        <title>The Genome Sequence of Clostridium tarantellae Isolated from Fish Brain.</title>
        <authorList>
            <person name="Bano L."/>
            <person name="Kiel M."/>
            <person name="Sales G."/>
            <person name="Doxey A.C."/>
            <person name="Mansfield M.J."/>
            <person name="Schiavone M."/>
            <person name="Rossetto O."/>
            <person name="Pirazzini M."/>
            <person name="Dobrindt U."/>
            <person name="Montecucco C."/>
        </authorList>
    </citation>
    <scope>NUCLEOTIDE SEQUENCE [LARGE SCALE GENOMIC DNA]</scope>
    <source>
        <strain evidence="2 3">DSM 3997</strain>
    </source>
</reference>
<evidence type="ECO:0000313" key="2">
    <source>
        <dbReference type="EMBL" id="MPQ42736.1"/>
    </source>
</evidence>